<keyword evidence="12" id="KW-0472">Membrane</keyword>
<sequence>MQKLLKSYGIQHQTSVAYTSQQNGCVEREMRTVAESARTMLLESGLNKNLWAEAINTAVYVINRTGPSRVKDKTPYELWRIKDFDVNNLQVFGSQVSVHVPDQKRLKFDSKAELGNFVGYGENTKGYRIYFRERNVIEIKRDIVFIKQSIENKERERKQEKEYHINFDNQEEVEQVSEGEESQYEDTENPDTIESENEQDSIHSFHEQSILEEEIEEEQENSQETSEQTEEVTERPRRAKKQPSWLKDYVQGEENIFLSYCCDEPVTYQEAMKRPDKSKWEETINKELKTMEENNTWEKVTEVPDGENIVSSKWVFKVKDADGKALYKARLVARGFEQKNCDDQIYSPVAKLTTFKALMAVATQKRQPVYQMDVTGAFLYGDIIIICLAFSQLYWGRLQSSRI</sequence>
<dbReference type="GO" id="GO:0006310">
    <property type="term" value="P:DNA recombination"/>
    <property type="evidence" value="ECO:0007669"/>
    <property type="project" value="UniProtKB-KW"/>
</dbReference>
<dbReference type="GO" id="GO:0003964">
    <property type="term" value="F:RNA-directed DNA polymerase activity"/>
    <property type="evidence" value="ECO:0007669"/>
    <property type="project" value="UniProtKB-KW"/>
</dbReference>
<feature type="compositionally biased region" description="Acidic residues" evidence="11">
    <location>
        <begin position="210"/>
        <end position="231"/>
    </location>
</feature>
<dbReference type="PROSITE" id="PS50994">
    <property type="entry name" value="INTEGRASE"/>
    <property type="match status" value="1"/>
</dbReference>
<evidence type="ECO:0000313" key="15">
    <source>
        <dbReference type="Proteomes" id="UP001231518"/>
    </source>
</evidence>
<gene>
    <name evidence="14" type="ORF">PYW07_006600</name>
</gene>
<evidence type="ECO:0000256" key="11">
    <source>
        <dbReference type="SAM" id="MobiDB-lite"/>
    </source>
</evidence>
<feature type="domain" description="Integrase catalytic" evidence="13">
    <location>
        <begin position="1"/>
        <end position="83"/>
    </location>
</feature>
<evidence type="ECO:0000256" key="6">
    <source>
        <dbReference type="ARBA" id="ARBA00022908"/>
    </source>
</evidence>
<accession>A0AAD7YWC9</accession>
<feature type="region of interest" description="Disordered" evidence="11">
    <location>
        <begin position="155"/>
        <end position="243"/>
    </location>
</feature>
<keyword evidence="12" id="KW-0812">Transmembrane</keyword>
<dbReference type="Pfam" id="PF07727">
    <property type="entry name" value="RVT_2"/>
    <property type="match status" value="1"/>
</dbReference>
<keyword evidence="3" id="KW-0255">Endonuclease</keyword>
<dbReference type="AlphaFoldDB" id="A0AAD7YWC9"/>
<dbReference type="GO" id="GO:0003887">
    <property type="term" value="F:DNA-directed DNA polymerase activity"/>
    <property type="evidence" value="ECO:0007669"/>
    <property type="project" value="UniProtKB-KW"/>
</dbReference>
<dbReference type="GO" id="GO:0003676">
    <property type="term" value="F:nucleic acid binding"/>
    <property type="evidence" value="ECO:0007669"/>
    <property type="project" value="InterPro"/>
</dbReference>
<keyword evidence="8" id="KW-0548">Nucleotidyltransferase</keyword>
<reference evidence="14" key="1">
    <citation type="submission" date="2023-03" db="EMBL/GenBank/DDBJ databases">
        <title>Chromosome-level genomes of two armyworms, Mythimna separata and Mythimna loreyi, provide insights into the biosynthesis and reception of sex pheromones.</title>
        <authorList>
            <person name="Zhao H."/>
        </authorList>
    </citation>
    <scope>NUCLEOTIDE SEQUENCE</scope>
    <source>
        <strain evidence="14">BeijingLab</strain>
        <tissue evidence="14">Pupa</tissue>
    </source>
</reference>
<dbReference type="InterPro" id="IPR012337">
    <property type="entry name" value="RNaseH-like_sf"/>
</dbReference>
<organism evidence="14 15">
    <name type="scientific">Mythimna separata</name>
    <name type="common">Oriental armyworm</name>
    <name type="synonym">Pseudaletia separata</name>
    <dbReference type="NCBI Taxonomy" id="271217"/>
    <lineage>
        <taxon>Eukaryota</taxon>
        <taxon>Metazoa</taxon>
        <taxon>Ecdysozoa</taxon>
        <taxon>Arthropoda</taxon>
        <taxon>Hexapoda</taxon>
        <taxon>Insecta</taxon>
        <taxon>Pterygota</taxon>
        <taxon>Neoptera</taxon>
        <taxon>Endopterygota</taxon>
        <taxon>Lepidoptera</taxon>
        <taxon>Glossata</taxon>
        <taxon>Ditrysia</taxon>
        <taxon>Noctuoidea</taxon>
        <taxon>Noctuidae</taxon>
        <taxon>Noctuinae</taxon>
        <taxon>Hadenini</taxon>
        <taxon>Mythimna</taxon>
    </lineage>
</organism>
<keyword evidence="2" id="KW-0479">Metal-binding</keyword>
<feature type="compositionally biased region" description="Basic and acidic residues" evidence="11">
    <location>
        <begin position="155"/>
        <end position="165"/>
    </location>
</feature>
<keyword evidence="15" id="KW-1185">Reference proteome</keyword>
<keyword evidence="7" id="KW-0695">RNA-directed DNA polymerase</keyword>
<evidence type="ECO:0000256" key="9">
    <source>
        <dbReference type="ARBA" id="ARBA00023172"/>
    </source>
</evidence>
<evidence type="ECO:0000256" key="2">
    <source>
        <dbReference type="ARBA" id="ARBA00022723"/>
    </source>
</evidence>
<evidence type="ECO:0000259" key="13">
    <source>
        <dbReference type="PROSITE" id="PS50994"/>
    </source>
</evidence>
<feature type="transmembrane region" description="Helical" evidence="12">
    <location>
        <begin position="377"/>
        <end position="395"/>
    </location>
</feature>
<dbReference type="PANTHER" id="PTHR42648">
    <property type="entry name" value="TRANSPOSASE, PUTATIVE-RELATED"/>
    <property type="match status" value="1"/>
</dbReference>
<dbReference type="Proteomes" id="UP001231518">
    <property type="component" value="Chromosome 19"/>
</dbReference>
<dbReference type="InterPro" id="IPR001584">
    <property type="entry name" value="Integrase_cat-core"/>
</dbReference>
<dbReference type="GO" id="GO:0004519">
    <property type="term" value="F:endonuclease activity"/>
    <property type="evidence" value="ECO:0007669"/>
    <property type="project" value="UniProtKB-KW"/>
</dbReference>
<evidence type="ECO:0000256" key="1">
    <source>
        <dbReference type="ARBA" id="ARBA00022722"/>
    </source>
</evidence>
<keyword evidence="6" id="KW-0229">DNA integration</keyword>
<evidence type="ECO:0000256" key="12">
    <source>
        <dbReference type="SAM" id="Phobius"/>
    </source>
</evidence>
<comment type="caution">
    <text evidence="14">The sequence shown here is derived from an EMBL/GenBank/DDBJ whole genome shotgun (WGS) entry which is preliminary data.</text>
</comment>
<keyword evidence="9" id="KW-0233">DNA recombination</keyword>
<dbReference type="Gene3D" id="3.30.420.10">
    <property type="entry name" value="Ribonuclease H-like superfamily/Ribonuclease H"/>
    <property type="match status" value="1"/>
</dbReference>
<dbReference type="SUPFAM" id="SSF53098">
    <property type="entry name" value="Ribonuclease H-like"/>
    <property type="match status" value="1"/>
</dbReference>
<proteinExistence type="predicted"/>
<evidence type="ECO:0000313" key="14">
    <source>
        <dbReference type="EMBL" id="KAJ8728904.1"/>
    </source>
</evidence>
<evidence type="ECO:0000256" key="5">
    <source>
        <dbReference type="ARBA" id="ARBA00022842"/>
    </source>
</evidence>
<keyword evidence="10" id="KW-0511">Multifunctional enzyme</keyword>
<evidence type="ECO:0000256" key="10">
    <source>
        <dbReference type="ARBA" id="ARBA00023268"/>
    </source>
</evidence>
<keyword evidence="1" id="KW-0540">Nuclease</keyword>
<keyword evidence="12" id="KW-1133">Transmembrane helix</keyword>
<dbReference type="GO" id="GO:0015074">
    <property type="term" value="P:DNA integration"/>
    <property type="evidence" value="ECO:0007669"/>
    <property type="project" value="UniProtKB-KW"/>
</dbReference>
<keyword evidence="8" id="KW-0808">Transferase</keyword>
<dbReference type="GO" id="GO:0046872">
    <property type="term" value="F:metal ion binding"/>
    <property type="evidence" value="ECO:0007669"/>
    <property type="project" value="UniProtKB-KW"/>
</dbReference>
<dbReference type="InterPro" id="IPR013103">
    <property type="entry name" value="RVT_2"/>
</dbReference>
<dbReference type="InterPro" id="IPR036397">
    <property type="entry name" value="RNaseH_sf"/>
</dbReference>
<dbReference type="GO" id="GO:0016787">
    <property type="term" value="F:hydrolase activity"/>
    <property type="evidence" value="ECO:0007669"/>
    <property type="project" value="UniProtKB-KW"/>
</dbReference>
<keyword evidence="4" id="KW-0378">Hydrolase</keyword>
<keyword evidence="5" id="KW-0460">Magnesium</keyword>
<dbReference type="Pfam" id="PF25597">
    <property type="entry name" value="SH3_retrovirus"/>
    <property type="match status" value="1"/>
</dbReference>
<feature type="compositionally biased region" description="Acidic residues" evidence="11">
    <location>
        <begin position="169"/>
        <end position="199"/>
    </location>
</feature>
<evidence type="ECO:0000256" key="8">
    <source>
        <dbReference type="ARBA" id="ARBA00022932"/>
    </source>
</evidence>
<dbReference type="PANTHER" id="PTHR42648:SF11">
    <property type="entry name" value="TRANSPOSON TY4-P GAG-POL POLYPROTEIN"/>
    <property type="match status" value="1"/>
</dbReference>
<dbReference type="InterPro" id="IPR057670">
    <property type="entry name" value="SH3_retrovirus"/>
</dbReference>
<dbReference type="InterPro" id="IPR039537">
    <property type="entry name" value="Retrotran_Ty1/copia-like"/>
</dbReference>
<evidence type="ECO:0000256" key="3">
    <source>
        <dbReference type="ARBA" id="ARBA00022759"/>
    </source>
</evidence>
<protein>
    <recommendedName>
        <fullName evidence="13">Integrase catalytic domain-containing protein</fullName>
    </recommendedName>
</protein>
<evidence type="ECO:0000256" key="4">
    <source>
        <dbReference type="ARBA" id="ARBA00022801"/>
    </source>
</evidence>
<name>A0AAD7YWC9_MYTSE</name>
<keyword evidence="8" id="KW-0239">DNA-directed DNA polymerase</keyword>
<evidence type="ECO:0000256" key="7">
    <source>
        <dbReference type="ARBA" id="ARBA00022918"/>
    </source>
</evidence>
<dbReference type="EMBL" id="JARGEI010000007">
    <property type="protein sequence ID" value="KAJ8728904.1"/>
    <property type="molecule type" value="Genomic_DNA"/>
</dbReference>